<proteinExistence type="predicted"/>
<organism evidence="2 3">
    <name type="scientific">Dactylellina haptotyla (strain CBS 200.50)</name>
    <name type="common">Nematode-trapping fungus</name>
    <name type="synonym">Monacrosporium haptotylum</name>
    <dbReference type="NCBI Taxonomy" id="1284197"/>
    <lineage>
        <taxon>Eukaryota</taxon>
        <taxon>Fungi</taxon>
        <taxon>Dikarya</taxon>
        <taxon>Ascomycota</taxon>
        <taxon>Pezizomycotina</taxon>
        <taxon>Orbiliomycetes</taxon>
        <taxon>Orbiliales</taxon>
        <taxon>Orbiliaceae</taxon>
        <taxon>Dactylellina</taxon>
    </lineage>
</organism>
<dbReference type="Proteomes" id="UP000015100">
    <property type="component" value="Unassembled WGS sequence"/>
</dbReference>
<comment type="caution">
    <text evidence="2">The sequence shown here is derived from an EMBL/GenBank/DDBJ whole genome shotgun (WGS) entry which is preliminary data.</text>
</comment>
<reference evidence="2 3" key="1">
    <citation type="journal article" date="2013" name="PLoS Genet.">
        <title>Genomic mechanisms accounting for the adaptation to parasitism in nematode-trapping fungi.</title>
        <authorList>
            <person name="Meerupati T."/>
            <person name="Andersson K.M."/>
            <person name="Friman E."/>
            <person name="Kumar D."/>
            <person name="Tunlid A."/>
            <person name="Ahren D."/>
        </authorList>
    </citation>
    <scope>NUCLEOTIDE SEQUENCE [LARGE SCALE GENOMIC DNA]</scope>
    <source>
        <strain evidence="2 3">CBS 200.50</strain>
    </source>
</reference>
<sequence length="312" mass="36291">METDKIVSVSTTTNMNVVSDPFLSTVPFTEADQLVDNFGGFVVGHPLVPLGDEAAVLKFLTRELSTKRLEDMYFIMRFISNRNNINPLHHQALKGRNILLTERPDLHLIWYYDRIYLKPIPLCFFNHLFYQTYILNGTVDGKLHHEASGFLRTYSRLIVHESDFDVAKSKKLLPEHLDWVKWCRFIRGFIDLPDSGVSRRYHYGECRLTRLNFYSKFYNGGDYFETETQYTSYFQKFIGPYLFVFGGISVVLAALQTALTADGESIYKDSIHPIATFSIVTTIAGVTFFPLLYVFYQFKELFFFIFRHQMAT</sequence>
<evidence type="ECO:0000256" key="1">
    <source>
        <dbReference type="SAM" id="Phobius"/>
    </source>
</evidence>
<dbReference type="HOGENOM" id="CLU_043687_1_1_1"/>
<dbReference type="PANTHER" id="PTHR34414">
    <property type="entry name" value="HET DOMAIN-CONTAINING PROTEIN-RELATED"/>
    <property type="match status" value="1"/>
</dbReference>
<keyword evidence="3" id="KW-1185">Reference proteome</keyword>
<dbReference type="OrthoDB" id="5086500at2759"/>
<keyword evidence="1" id="KW-1133">Transmembrane helix</keyword>
<keyword evidence="1" id="KW-0812">Transmembrane</keyword>
<protein>
    <submittedName>
        <fullName evidence="2">Uncharacterized protein</fullName>
    </submittedName>
</protein>
<feature type="transmembrane region" description="Helical" evidence="1">
    <location>
        <begin position="238"/>
        <end position="259"/>
    </location>
</feature>
<dbReference type="PANTHER" id="PTHR34414:SF1">
    <property type="entry name" value="SUBTILISIN-LIKE SERINE PROTEASE"/>
    <property type="match status" value="1"/>
</dbReference>
<dbReference type="eggNOG" id="ENOG502SJCJ">
    <property type="taxonomic scope" value="Eukaryota"/>
</dbReference>
<reference evidence="3" key="2">
    <citation type="submission" date="2013-04" db="EMBL/GenBank/DDBJ databases">
        <title>Genomic mechanisms accounting for the adaptation to parasitism in nematode-trapping fungi.</title>
        <authorList>
            <person name="Ahren D.G."/>
        </authorList>
    </citation>
    <scope>NUCLEOTIDE SEQUENCE [LARGE SCALE GENOMIC DNA]</scope>
    <source>
        <strain evidence="3">CBS 200.50</strain>
    </source>
</reference>
<dbReference type="OMA" id="WYYERIY"/>
<dbReference type="AlphaFoldDB" id="S8AIM7"/>
<evidence type="ECO:0000313" key="3">
    <source>
        <dbReference type="Proteomes" id="UP000015100"/>
    </source>
</evidence>
<dbReference type="STRING" id="1284197.S8AIM7"/>
<dbReference type="InterPro" id="IPR046536">
    <property type="entry name" value="DUF6601"/>
</dbReference>
<name>S8AIM7_DACHA</name>
<dbReference type="EMBL" id="AQGS01000096">
    <property type="protein sequence ID" value="EPS42835.1"/>
    <property type="molecule type" value="Genomic_DNA"/>
</dbReference>
<evidence type="ECO:0000313" key="2">
    <source>
        <dbReference type="EMBL" id="EPS42835.1"/>
    </source>
</evidence>
<accession>S8AIM7</accession>
<gene>
    <name evidence="2" type="ORF">H072_3142</name>
</gene>
<feature type="transmembrane region" description="Helical" evidence="1">
    <location>
        <begin position="271"/>
        <end position="296"/>
    </location>
</feature>
<dbReference type="Pfam" id="PF20246">
    <property type="entry name" value="DUF6601"/>
    <property type="match status" value="1"/>
</dbReference>
<keyword evidence="1" id="KW-0472">Membrane</keyword>